<keyword evidence="3" id="KW-1185">Reference proteome</keyword>
<evidence type="ECO:0000259" key="1">
    <source>
        <dbReference type="Pfam" id="PF20150"/>
    </source>
</evidence>
<organism evidence="2 3">
    <name type="scientific">Colletotrichum tanaceti</name>
    <dbReference type="NCBI Taxonomy" id="1306861"/>
    <lineage>
        <taxon>Eukaryota</taxon>
        <taxon>Fungi</taxon>
        <taxon>Dikarya</taxon>
        <taxon>Ascomycota</taxon>
        <taxon>Pezizomycotina</taxon>
        <taxon>Sordariomycetes</taxon>
        <taxon>Hypocreomycetidae</taxon>
        <taxon>Glomerellales</taxon>
        <taxon>Glomerellaceae</taxon>
        <taxon>Colletotrichum</taxon>
        <taxon>Colletotrichum destructivum species complex</taxon>
    </lineage>
</organism>
<dbReference type="EMBL" id="PJEX01000014">
    <property type="protein sequence ID" value="TKW59088.1"/>
    <property type="molecule type" value="Genomic_DNA"/>
</dbReference>
<dbReference type="PANTHER" id="PTHR35910">
    <property type="entry name" value="2EXR DOMAIN-CONTAINING PROTEIN"/>
    <property type="match status" value="1"/>
</dbReference>
<proteinExistence type="predicted"/>
<comment type="caution">
    <text evidence="2">The sequence shown here is derived from an EMBL/GenBank/DDBJ whole genome shotgun (WGS) entry which is preliminary data.</text>
</comment>
<feature type="domain" description="2EXR" evidence="1">
    <location>
        <begin position="7"/>
        <end position="59"/>
    </location>
</feature>
<reference evidence="2 3" key="1">
    <citation type="journal article" date="2019" name="PLoS ONE">
        <title>Comparative genome analysis indicates high evolutionary potential of pathogenicity genes in Colletotrichum tanaceti.</title>
        <authorList>
            <person name="Lelwala R.V."/>
            <person name="Korhonen P.K."/>
            <person name="Young N.D."/>
            <person name="Scott J.B."/>
            <person name="Ades P.A."/>
            <person name="Gasser R.B."/>
            <person name="Taylor P.W.J."/>
        </authorList>
    </citation>
    <scope>NUCLEOTIDE SEQUENCE [LARGE SCALE GENOMIC DNA]</scope>
    <source>
        <strain evidence="2">BRIP57314</strain>
    </source>
</reference>
<gene>
    <name evidence="2" type="ORF">CTA1_13344</name>
</gene>
<dbReference type="PANTHER" id="PTHR35910:SF1">
    <property type="entry name" value="2EXR DOMAIN-CONTAINING PROTEIN"/>
    <property type="match status" value="1"/>
</dbReference>
<dbReference type="Proteomes" id="UP000310108">
    <property type="component" value="Unassembled WGS sequence"/>
</dbReference>
<name>A0A4U6XT95_9PEZI</name>
<dbReference type="OrthoDB" id="5242916at2759"/>
<evidence type="ECO:0000313" key="2">
    <source>
        <dbReference type="EMBL" id="TKW59088.1"/>
    </source>
</evidence>
<evidence type="ECO:0000313" key="3">
    <source>
        <dbReference type="Proteomes" id="UP000310108"/>
    </source>
</evidence>
<dbReference type="InterPro" id="IPR045518">
    <property type="entry name" value="2EXR"/>
</dbReference>
<sequence>MATRVSFPLFPNLPTELRVNIWEETVSSPSIHIVDVCFPSRRGNDRSKRAFEKTWPASNNQGQSARWRKYENSVFLDSMEVATGDDQLSGQHSRLVHYYVRDPSVYRQRRAQRLTCSEAASSSALRANRANTVYLSGRGSKFDYDNGQDVLFLRFWDRDLPMNISGITEVLEAPWSAEMALTVHQARRIAIDVNDATIMPSSIGEVPWLASCFQQGLEVLYLVDHQVNGGGGDKLTRDRYAAVDLQTRGGLYRQLHGSIHGEDLTRAPDLIHGVGKTYREVFDLERLLWSESHPAFIFARHLEDSIRSQQRDAGAEEFKGVRGVVIEDETRLSG</sequence>
<protein>
    <recommendedName>
        <fullName evidence="1">2EXR domain-containing protein</fullName>
    </recommendedName>
</protein>
<dbReference type="Pfam" id="PF20150">
    <property type="entry name" value="2EXR"/>
    <property type="match status" value="1"/>
</dbReference>
<accession>A0A4U6XT95</accession>
<dbReference type="AlphaFoldDB" id="A0A4U6XT95"/>